<feature type="signal peptide" evidence="1">
    <location>
        <begin position="1"/>
        <end position="22"/>
    </location>
</feature>
<protein>
    <submittedName>
        <fullName evidence="2">Putative salivary secreted protein</fullName>
    </submittedName>
</protein>
<name>A0A2R5L448_9ACAR</name>
<dbReference type="AlphaFoldDB" id="A0A2R5L448"/>
<dbReference type="PROSITE" id="PS51257">
    <property type="entry name" value="PROKAR_LIPOPROTEIN"/>
    <property type="match status" value="1"/>
</dbReference>
<proteinExistence type="predicted"/>
<feature type="chain" id="PRO_5015346557" evidence="1">
    <location>
        <begin position="23"/>
        <end position="116"/>
    </location>
</feature>
<organism evidence="2">
    <name type="scientific">Ornithodoros turicata</name>
    <dbReference type="NCBI Taxonomy" id="34597"/>
    <lineage>
        <taxon>Eukaryota</taxon>
        <taxon>Metazoa</taxon>
        <taxon>Ecdysozoa</taxon>
        <taxon>Arthropoda</taxon>
        <taxon>Chelicerata</taxon>
        <taxon>Arachnida</taxon>
        <taxon>Acari</taxon>
        <taxon>Parasitiformes</taxon>
        <taxon>Ixodida</taxon>
        <taxon>Ixodoidea</taxon>
        <taxon>Argasidae</taxon>
        <taxon>Ornithodorinae</taxon>
        <taxon>Ornithodoros</taxon>
    </lineage>
</organism>
<sequence>MKRSSSVILYLSLSCIFHVSAGAAVYGNCTDIEGHHYELPGKGRKTDHEGCIIVNDHSDPCQYACYMPYVPRKEVLRWRNKPEGAWCPIYVNRGTSIRQDVVMTPGGCRDGHCKYN</sequence>
<evidence type="ECO:0000256" key="1">
    <source>
        <dbReference type="SAM" id="SignalP"/>
    </source>
</evidence>
<accession>A0A2R5L448</accession>
<reference evidence="2" key="1">
    <citation type="submission" date="2018-03" db="EMBL/GenBank/DDBJ databases">
        <title>The relapsing fever spirochete Borrelia turicatae persists in the highly oxidative environment of its soft-bodied tick vector.</title>
        <authorList>
            <person name="Bourret T.J."/>
            <person name="Boyle W.K."/>
            <person name="Valenzuela J.G."/>
            <person name="Oliveira F."/>
            <person name="Lopez J.E."/>
        </authorList>
    </citation>
    <scope>NUCLEOTIDE SEQUENCE</scope>
    <source>
        <strain evidence="2">Kansas strain/isolate</strain>
        <tissue evidence="2">Salivary glands</tissue>
    </source>
</reference>
<dbReference type="EMBL" id="GGLE01000126">
    <property type="protein sequence ID" value="MBY04252.1"/>
    <property type="molecule type" value="Transcribed_RNA"/>
</dbReference>
<evidence type="ECO:0000313" key="2">
    <source>
        <dbReference type="EMBL" id="MBY04252.1"/>
    </source>
</evidence>
<keyword evidence="1" id="KW-0732">Signal</keyword>